<dbReference type="AlphaFoldDB" id="A0A7C5DZ59"/>
<dbReference type="PANTHER" id="PTHR43553">
    <property type="entry name" value="HEAVY METAL TRANSPORTER"/>
    <property type="match status" value="1"/>
</dbReference>
<dbReference type="GO" id="GO:0042626">
    <property type="term" value="F:ATPase-coupled transmembrane transporter activity"/>
    <property type="evidence" value="ECO:0007669"/>
    <property type="project" value="TreeGrafter"/>
</dbReference>
<dbReference type="PANTHER" id="PTHR43553:SF27">
    <property type="entry name" value="ENERGY-COUPLING FACTOR TRANSPORTER ATP-BINDING PROTEIN ECFA2"/>
    <property type="match status" value="1"/>
</dbReference>
<dbReference type="InterPro" id="IPR015856">
    <property type="entry name" value="ABC_transpr_CbiO/EcfA_su"/>
</dbReference>
<dbReference type="PROSITE" id="PS00211">
    <property type="entry name" value="ABC_TRANSPORTER_1"/>
    <property type="match status" value="1"/>
</dbReference>
<keyword evidence="7" id="KW-0472">Membrane</keyword>
<dbReference type="Proteomes" id="UP000886129">
    <property type="component" value="Unassembled WGS sequence"/>
</dbReference>
<dbReference type="Gene3D" id="3.40.50.300">
    <property type="entry name" value="P-loop containing nucleotide triphosphate hydrolases"/>
    <property type="match status" value="1"/>
</dbReference>
<sequence>MEGKALIEFDNVSFLYNPDTPFSEAPLKNVSLRIEKGTLSLLLGSNGAGKTTFLLLAAGLYRPTLGNIYIEGSDTVKTRGSFIRKLIGISFQHPEKYFFAETVKDEICYAAREFGFENVSERFSKVMNILELDANLLRDRSPFSLSGGEARKVAIGSSIIHDPEIVFLDEPTVSLDINGITCIRKIVKELKAEGKTVAISTHWPEYFLDIASDIIGLKEGKLCFHGSVKEFLSRSENWYENLGLFVEEGLYEIKEHFMKTGMVNTFNPVRWINA</sequence>
<evidence type="ECO:0000256" key="5">
    <source>
        <dbReference type="ARBA" id="ARBA00022840"/>
    </source>
</evidence>
<dbReference type="InterPro" id="IPR017871">
    <property type="entry name" value="ABC_transporter-like_CS"/>
</dbReference>
<reference evidence="9" key="1">
    <citation type="journal article" date="2020" name="mSystems">
        <title>Genome- and Community-Level Interaction Insights into Carbon Utilization and Element Cycling Functions of Hydrothermarchaeota in Hydrothermal Sediment.</title>
        <authorList>
            <person name="Zhou Z."/>
            <person name="Liu Y."/>
            <person name="Xu W."/>
            <person name="Pan J."/>
            <person name="Luo Z.H."/>
            <person name="Li M."/>
        </authorList>
    </citation>
    <scope>NUCLEOTIDE SEQUENCE [LARGE SCALE GENOMIC DNA]</scope>
    <source>
        <strain evidence="9">HyVt-80</strain>
    </source>
</reference>
<feature type="domain" description="ABC transporter" evidence="8">
    <location>
        <begin position="7"/>
        <end position="244"/>
    </location>
</feature>
<dbReference type="CDD" id="cd03225">
    <property type="entry name" value="ABC_cobalt_CbiO_domain1"/>
    <property type="match status" value="1"/>
</dbReference>
<dbReference type="InterPro" id="IPR003593">
    <property type="entry name" value="AAA+_ATPase"/>
</dbReference>
<gene>
    <name evidence="9" type="ORF">ENL26_00320</name>
</gene>
<keyword evidence="5 9" id="KW-0067">ATP-binding</keyword>
<dbReference type="InterPro" id="IPR027417">
    <property type="entry name" value="P-loop_NTPase"/>
</dbReference>
<dbReference type="SUPFAM" id="SSF52540">
    <property type="entry name" value="P-loop containing nucleoside triphosphate hydrolases"/>
    <property type="match status" value="1"/>
</dbReference>
<protein>
    <submittedName>
        <fullName evidence="9">ABC transporter ATP-binding protein</fullName>
    </submittedName>
</protein>
<comment type="subcellular location">
    <subcellularLocation>
        <location evidence="1">Cell membrane</location>
        <topology evidence="1">Peripheral membrane protein</topology>
    </subcellularLocation>
</comment>
<keyword evidence="3" id="KW-1003">Cell membrane</keyword>
<evidence type="ECO:0000256" key="2">
    <source>
        <dbReference type="ARBA" id="ARBA00022448"/>
    </source>
</evidence>
<evidence type="ECO:0000313" key="9">
    <source>
        <dbReference type="EMBL" id="HHF08203.1"/>
    </source>
</evidence>
<dbReference type="EMBL" id="DRTH01000012">
    <property type="protein sequence ID" value="HHF08203.1"/>
    <property type="molecule type" value="Genomic_DNA"/>
</dbReference>
<accession>A0A7C5DZ59</accession>
<keyword evidence="2" id="KW-0813">Transport</keyword>
<evidence type="ECO:0000256" key="4">
    <source>
        <dbReference type="ARBA" id="ARBA00022741"/>
    </source>
</evidence>
<evidence type="ECO:0000256" key="6">
    <source>
        <dbReference type="ARBA" id="ARBA00022967"/>
    </source>
</evidence>
<dbReference type="GO" id="GO:0016887">
    <property type="term" value="F:ATP hydrolysis activity"/>
    <property type="evidence" value="ECO:0007669"/>
    <property type="project" value="InterPro"/>
</dbReference>
<organism evidence="9">
    <name type="scientific">Kosmotoga arenicorallina</name>
    <dbReference type="NCBI Taxonomy" id="688066"/>
    <lineage>
        <taxon>Bacteria</taxon>
        <taxon>Thermotogati</taxon>
        <taxon>Thermotogota</taxon>
        <taxon>Thermotogae</taxon>
        <taxon>Kosmotogales</taxon>
        <taxon>Kosmotogaceae</taxon>
        <taxon>Kosmotoga</taxon>
    </lineage>
</organism>
<evidence type="ECO:0000256" key="1">
    <source>
        <dbReference type="ARBA" id="ARBA00004202"/>
    </source>
</evidence>
<dbReference type="InterPro" id="IPR050095">
    <property type="entry name" value="ECF_ABC_transporter_ATP-bd"/>
</dbReference>
<evidence type="ECO:0000256" key="7">
    <source>
        <dbReference type="ARBA" id="ARBA00023136"/>
    </source>
</evidence>
<dbReference type="Pfam" id="PF00005">
    <property type="entry name" value="ABC_tran"/>
    <property type="match status" value="1"/>
</dbReference>
<dbReference type="PROSITE" id="PS50893">
    <property type="entry name" value="ABC_TRANSPORTER_2"/>
    <property type="match status" value="1"/>
</dbReference>
<comment type="caution">
    <text evidence="9">The sequence shown here is derived from an EMBL/GenBank/DDBJ whole genome shotgun (WGS) entry which is preliminary data.</text>
</comment>
<dbReference type="GO" id="GO:0043190">
    <property type="term" value="C:ATP-binding cassette (ABC) transporter complex"/>
    <property type="evidence" value="ECO:0007669"/>
    <property type="project" value="TreeGrafter"/>
</dbReference>
<evidence type="ECO:0000259" key="8">
    <source>
        <dbReference type="PROSITE" id="PS50893"/>
    </source>
</evidence>
<name>A0A7C5DZ59_9BACT</name>
<keyword evidence="4" id="KW-0547">Nucleotide-binding</keyword>
<evidence type="ECO:0000256" key="3">
    <source>
        <dbReference type="ARBA" id="ARBA00022475"/>
    </source>
</evidence>
<proteinExistence type="predicted"/>
<dbReference type="InterPro" id="IPR003439">
    <property type="entry name" value="ABC_transporter-like_ATP-bd"/>
</dbReference>
<keyword evidence="6" id="KW-1278">Translocase</keyword>
<dbReference type="GO" id="GO:0005524">
    <property type="term" value="F:ATP binding"/>
    <property type="evidence" value="ECO:0007669"/>
    <property type="project" value="UniProtKB-KW"/>
</dbReference>
<dbReference type="SMART" id="SM00382">
    <property type="entry name" value="AAA"/>
    <property type="match status" value="1"/>
</dbReference>